<comment type="caution">
    <text evidence="14">The sequence shown here is derived from an EMBL/GenBank/DDBJ whole genome shotgun (WGS) entry which is preliminary data.</text>
</comment>
<protein>
    <recommendedName>
        <fullName evidence="11">Alanine--tRNA ligase</fullName>
        <ecNumber evidence="11">6.1.1.7</ecNumber>
    </recommendedName>
    <alternativeName>
        <fullName evidence="11">Alanyl-tRNA synthetase</fullName>
        <shortName evidence="11">AlaRS</shortName>
    </alternativeName>
</protein>
<dbReference type="InterPro" id="IPR018165">
    <property type="entry name" value="Ala-tRNA-synth_IIc_core"/>
</dbReference>
<keyword evidence="3 11" id="KW-0436">Ligase</keyword>
<feature type="binding site" evidence="11">
    <location>
        <position position="676"/>
    </location>
    <ligand>
        <name>Zn(2+)</name>
        <dbReference type="ChEBI" id="CHEBI:29105"/>
    </ligand>
</feature>
<dbReference type="Proteomes" id="UP001596977">
    <property type="component" value="Unassembled WGS sequence"/>
</dbReference>
<sequence>MVSTNDIRRSFLDYFEGQGHARVPSAPLIPHGDPTLMFVNAGMVPFKNVFTGLETRPYSTAASAQKCVRAGGKHNDLDNVGYTARHHTFFEMLGNFSFGDYFKEQAITHAWTLLTREWGIPAERLTATVYHTDDQAFDLWKKIAGLPDHKIIRIPTKDNFWAMGADGPCGPCSEIFYDHGDHIYGGPPGSPEEDGDRFVEIWNLVFMQFVQANDEIVGELPRPSIDTGMGIERVAAVLQGVHDNYDTDTFKALIAQSSALTGTAPDGDFKASHRVIADHLRSSGFLIADGVLPANEGRGYVLRRIMRRAMRHAHLIGAKEPLMHRLVGSLVSEMGDAYRELRAAQPLIEATLLQEETRFRQTLANGLKLLDEATAGMAQGDTLPGATAFKLYDTFGFPYDLTEDALRAQGLAVDRAGFDAAMAEQKANARAAWKGSGAKASEEIWFDIAEEFGGTEFIGYTGIEGEGQVVALVKDGARVDRAGPGEEVIVLTNQTPFYGESGGQMGDAGTLSNDKGLRAVVADTSKPLGRLHAHHAQITGGEIAVGDSIHLTVDAARRDQIRANHSATHLLHAALRNRLGAHVTQKGSLVAPDRLRFDFSHPSALGAAEIAQIEADVNAQIRGNDDVTTRLMTPDDAIAAGAMALFGEKYGDEVRVLSMGHSGAANYSVELCGGTHVHALGDIALFKIVSESAVSSGVRRIEALTGEAARLWLQARDEKLREAAAALKAAPDEVPARVAALVEERRRLERELADAKKALALGGGGGAAPAGPEQVAGVNFIGQVLDGLEAKALRGAVDDAKARIGSGVVALVAVNDGRASVAVGVTDDLTSTHSAVELVKRAVAALGGQGGGGRPDMAQGGGPEGGKGAEAIDAVKGALAGATAAA</sequence>
<gene>
    <name evidence="11 14" type="primary">alaS</name>
    <name evidence="14" type="ORF">ACFQ1E_11505</name>
</gene>
<dbReference type="InterPro" id="IPR009000">
    <property type="entry name" value="Transl_B-barrel_sf"/>
</dbReference>
<comment type="subcellular location">
    <subcellularLocation>
        <location evidence="11">Cytoplasm</location>
    </subcellularLocation>
</comment>
<comment type="function">
    <text evidence="11">Catalyzes the attachment of alanine to tRNA(Ala) in a two-step reaction: alanine is first activated by ATP to form Ala-AMP and then transferred to the acceptor end of tRNA(Ala). Also edits incorrectly charged Ser-tRNA(Ala) and Gly-tRNA(Ala) via its editing domain.</text>
</comment>
<feature type="domain" description="Alanyl-transfer RNA synthetases family profile" evidence="13">
    <location>
        <begin position="2"/>
        <end position="715"/>
    </location>
</feature>
<keyword evidence="7 11" id="KW-0067">ATP-binding</keyword>
<evidence type="ECO:0000256" key="11">
    <source>
        <dbReference type="HAMAP-Rule" id="MF_00036"/>
    </source>
</evidence>
<keyword evidence="15" id="KW-1185">Reference proteome</keyword>
<evidence type="ECO:0000256" key="10">
    <source>
        <dbReference type="ARBA" id="ARBA00023146"/>
    </source>
</evidence>
<proteinExistence type="inferred from homology"/>
<evidence type="ECO:0000256" key="6">
    <source>
        <dbReference type="ARBA" id="ARBA00022833"/>
    </source>
</evidence>
<dbReference type="GO" id="GO:0004813">
    <property type="term" value="F:alanine-tRNA ligase activity"/>
    <property type="evidence" value="ECO:0007669"/>
    <property type="project" value="UniProtKB-EC"/>
</dbReference>
<feature type="binding site" evidence="11">
    <location>
        <position position="672"/>
    </location>
    <ligand>
        <name>Zn(2+)</name>
        <dbReference type="ChEBI" id="CHEBI:29105"/>
    </ligand>
</feature>
<evidence type="ECO:0000256" key="9">
    <source>
        <dbReference type="ARBA" id="ARBA00022917"/>
    </source>
</evidence>
<dbReference type="InterPro" id="IPR050058">
    <property type="entry name" value="Ala-tRNA_ligase"/>
</dbReference>
<dbReference type="Pfam" id="PF07973">
    <property type="entry name" value="tRNA_SAD"/>
    <property type="match status" value="1"/>
</dbReference>
<organism evidence="14 15">
    <name type="scientific">Sphingomonas canadensis</name>
    <dbReference type="NCBI Taxonomy" id="1219257"/>
    <lineage>
        <taxon>Bacteria</taxon>
        <taxon>Pseudomonadati</taxon>
        <taxon>Pseudomonadota</taxon>
        <taxon>Alphaproteobacteria</taxon>
        <taxon>Sphingomonadales</taxon>
        <taxon>Sphingomonadaceae</taxon>
        <taxon>Sphingomonas</taxon>
    </lineage>
</organism>
<dbReference type="Gene3D" id="3.30.54.20">
    <property type="match status" value="1"/>
</dbReference>
<dbReference type="Pfam" id="PF01411">
    <property type="entry name" value="tRNA-synt_2c"/>
    <property type="match status" value="1"/>
</dbReference>
<dbReference type="InterPro" id="IPR023033">
    <property type="entry name" value="Ala_tRNA_ligase_euk/bac"/>
</dbReference>
<evidence type="ECO:0000256" key="3">
    <source>
        <dbReference type="ARBA" id="ARBA00022598"/>
    </source>
</evidence>
<dbReference type="InterPro" id="IPR018163">
    <property type="entry name" value="Thr/Ala-tRNA-synth_IIc_edit"/>
</dbReference>
<dbReference type="EMBL" id="JBHTJG010000005">
    <property type="protein sequence ID" value="MFD0946966.1"/>
    <property type="molecule type" value="Genomic_DNA"/>
</dbReference>
<keyword evidence="10 11" id="KW-0030">Aminoacyl-tRNA synthetase</keyword>
<keyword evidence="4 11" id="KW-0479">Metal-binding</keyword>
<keyword evidence="6 11" id="KW-0862">Zinc</keyword>
<keyword evidence="8 11" id="KW-0694">RNA-binding</keyword>
<comment type="domain">
    <text evidence="11">Consists of three domains; the N-terminal catalytic domain, the editing domain and the C-terminal C-Ala domain. The editing domain removes incorrectly charged amino acids, while the C-Ala domain, along with tRNA(Ala), serves as a bridge to cooperatively bring together the editing and aminoacylation centers thus stimulating deacylation of misacylated tRNAs.</text>
</comment>
<dbReference type="InterPro" id="IPR045864">
    <property type="entry name" value="aa-tRNA-synth_II/BPL/LPL"/>
</dbReference>
<keyword evidence="9 11" id="KW-0648">Protein biosynthesis</keyword>
<evidence type="ECO:0000259" key="13">
    <source>
        <dbReference type="PROSITE" id="PS50860"/>
    </source>
</evidence>
<dbReference type="CDD" id="cd00673">
    <property type="entry name" value="AlaRS_core"/>
    <property type="match status" value="1"/>
</dbReference>
<reference evidence="15" key="1">
    <citation type="journal article" date="2019" name="Int. J. Syst. Evol. Microbiol.">
        <title>The Global Catalogue of Microorganisms (GCM) 10K type strain sequencing project: providing services to taxonomists for standard genome sequencing and annotation.</title>
        <authorList>
            <consortium name="The Broad Institute Genomics Platform"/>
            <consortium name="The Broad Institute Genome Sequencing Center for Infectious Disease"/>
            <person name="Wu L."/>
            <person name="Ma J."/>
        </authorList>
    </citation>
    <scope>NUCLEOTIDE SEQUENCE [LARGE SCALE GENOMIC DNA]</scope>
    <source>
        <strain evidence="15">CCUG 62982</strain>
    </source>
</reference>
<dbReference type="Gene3D" id="6.10.250.550">
    <property type="match status" value="1"/>
</dbReference>
<keyword evidence="2 11" id="KW-0820">tRNA-binding</keyword>
<dbReference type="SMART" id="SM00863">
    <property type="entry name" value="tRNA_SAD"/>
    <property type="match status" value="1"/>
</dbReference>
<evidence type="ECO:0000256" key="8">
    <source>
        <dbReference type="ARBA" id="ARBA00022884"/>
    </source>
</evidence>
<dbReference type="InterPro" id="IPR012947">
    <property type="entry name" value="tRNA_SAD"/>
</dbReference>
<keyword evidence="5 11" id="KW-0547">Nucleotide-binding</keyword>
<dbReference type="InterPro" id="IPR003156">
    <property type="entry name" value="DHHA1_dom"/>
</dbReference>
<evidence type="ECO:0000256" key="2">
    <source>
        <dbReference type="ARBA" id="ARBA00022555"/>
    </source>
</evidence>
<feature type="region of interest" description="Disordered" evidence="12">
    <location>
        <begin position="847"/>
        <end position="867"/>
    </location>
</feature>
<dbReference type="Pfam" id="PF02272">
    <property type="entry name" value="DHHA1"/>
    <property type="match status" value="1"/>
</dbReference>
<dbReference type="SUPFAM" id="SSF50447">
    <property type="entry name" value="Translation proteins"/>
    <property type="match status" value="1"/>
</dbReference>
<evidence type="ECO:0000256" key="12">
    <source>
        <dbReference type="SAM" id="MobiDB-lite"/>
    </source>
</evidence>
<dbReference type="InterPro" id="IPR018164">
    <property type="entry name" value="Ala-tRNA-synth_IIc_N"/>
</dbReference>
<dbReference type="PANTHER" id="PTHR11777:SF9">
    <property type="entry name" value="ALANINE--TRNA LIGASE, CYTOPLASMIC"/>
    <property type="match status" value="1"/>
</dbReference>
<feature type="binding site" evidence="11">
    <location>
        <position position="569"/>
    </location>
    <ligand>
        <name>Zn(2+)</name>
        <dbReference type="ChEBI" id="CHEBI:29105"/>
    </ligand>
</feature>
<evidence type="ECO:0000256" key="1">
    <source>
        <dbReference type="ARBA" id="ARBA00008226"/>
    </source>
</evidence>
<dbReference type="RefSeq" id="WP_264944727.1">
    <property type="nucleotide sequence ID" value="NZ_JAPDRA010000005.1"/>
</dbReference>
<dbReference type="PANTHER" id="PTHR11777">
    <property type="entry name" value="ALANYL-TRNA SYNTHETASE"/>
    <property type="match status" value="1"/>
</dbReference>
<keyword evidence="11" id="KW-0963">Cytoplasm</keyword>
<evidence type="ECO:0000256" key="4">
    <source>
        <dbReference type="ARBA" id="ARBA00022723"/>
    </source>
</evidence>
<accession>A0ABW3H674</accession>
<dbReference type="Gene3D" id="3.10.310.40">
    <property type="match status" value="1"/>
</dbReference>
<dbReference type="NCBIfam" id="TIGR00344">
    <property type="entry name" value="alaS"/>
    <property type="match status" value="1"/>
</dbReference>
<dbReference type="SUPFAM" id="SSF101353">
    <property type="entry name" value="Putative anticodon-binding domain of alanyl-tRNA synthetase (AlaRS)"/>
    <property type="match status" value="1"/>
</dbReference>
<dbReference type="EC" id="6.1.1.7" evidence="11"/>
<dbReference type="SUPFAM" id="SSF55186">
    <property type="entry name" value="ThrRS/AlaRS common domain"/>
    <property type="match status" value="1"/>
</dbReference>
<dbReference type="Gene3D" id="2.40.30.130">
    <property type="match status" value="1"/>
</dbReference>
<dbReference type="HAMAP" id="MF_00036_B">
    <property type="entry name" value="Ala_tRNA_synth_B"/>
    <property type="match status" value="1"/>
</dbReference>
<name>A0ABW3H674_9SPHN</name>
<dbReference type="PROSITE" id="PS50860">
    <property type="entry name" value="AA_TRNA_LIGASE_II_ALA"/>
    <property type="match status" value="1"/>
</dbReference>
<evidence type="ECO:0000313" key="14">
    <source>
        <dbReference type="EMBL" id="MFD0946966.1"/>
    </source>
</evidence>
<comment type="cofactor">
    <cofactor evidence="11">
        <name>Zn(2+)</name>
        <dbReference type="ChEBI" id="CHEBI:29105"/>
    </cofactor>
    <text evidence="11">Binds 1 zinc ion per subunit.</text>
</comment>
<dbReference type="PRINTS" id="PR00980">
    <property type="entry name" value="TRNASYNTHALA"/>
</dbReference>
<dbReference type="Gene3D" id="3.30.930.10">
    <property type="entry name" value="Bira Bifunctional Protein, Domain 2"/>
    <property type="match status" value="1"/>
</dbReference>
<evidence type="ECO:0000313" key="15">
    <source>
        <dbReference type="Proteomes" id="UP001596977"/>
    </source>
</evidence>
<dbReference type="InterPro" id="IPR018162">
    <property type="entry name" value="Ala-tRNA-ligase_IIc_anticod-bd"/>
</dbReference>
<dbReference type="InterPro" id="IPR002318">
    <property type="entry name" value="Ala-tRNA-lgiase_IIc"/>
</dbReference>
<dbReference type="SUPFAM" id="SSF55681">
    <property type="entry name" value="Class II aaRS and biotin synthetases"/>
    <property type="match status" value="1"/>
</dbReference>
<comment type="catalytic activity">
    <reaction evidence="11">
        <text>tRNA(Ala) + L-alanine + ATP = L-alanyl-tRNA(Ala) + AMP + diphosphate</text>
        <dbReference type="Rhea" id="RHEA:12540"/>
        <dbReference type="Rhea" id="RHEA-COMP:9657"/>
        <dbReference type="Rhea" id="RHEA-COMP:9923"/>
        <dbReference type="ChEBI" id="CHEBI:30616"/>
        <dbReference type="ChEBI" id="CHEBI:33019"/>
        <dbReference type="ChEBI" id="CHEBI:57972"/>
        <dbReference type="ChEBI" id="CHEBI:78442"/>
        <dbReference type="ChEBI" id="CHEBI:78497"/>
        <dbReference type="ChEBI" id="CHEBI:456215"/>
        <dbReference type="EC" id="6.1.1.7"/>
    </reaction>
</comment>
<dbReference type="Gene3D" id="3.30.980.10">
    <property type="entry name" value="Threonyl-trna Synthetase, Chain A, domain 2"/>
    <property type="match status" value="1"/>
</dbReference>
<evidence type="ECO:0000256" key="5">
    <source>
        <dbReference type="ARBA" id="ARBA00022741"/>
    </source>
</evidence>
<evidence type="ECO:0000256" key="7">
    <source>
        <dbReference type="ARBA" id="ARBA00022840"/>
    </source>
</evidence>
<feature type="binding site" evidence="11">
    <location>
        <position position="565"/>
    </location>
    <ligand>
        <name>Zn(2+)</name>
        <dbReference type="ChEBI" id="CHEBI:29105"/>
    </ligand>
</feature>
<comment type="similarity">
    <text evidence="1 11">Belongs to the class-II aminoacyl-tRNA synthetase family.</text>
</comment>